<dbReference type="PRINTS" id="PR00344">
    <property type="entry name" value="BCTRLSENSOR"/>
</dbReference>
<dbReference type="SUPFAM" id="SSF47384">
    <property type="entry name" value="Homodimeric domain of signal transducing histidine kinase"/>
    <property type="match status" value="1"/>
</dbReference>
<comment type="catalytic activity">
    <reaction evidence="1">
        <text>ATP + protein L-histidine = ADP + protein N-phospho-L-histidine.</text>
        <dbReference type="EC" id="2.7.13.3"/>
    </reaction>
</comment>
<dbReference type="InterPro" id="IPR036097">
    <property type="entry name" value="HisK_dim/P_sf"/>
</dbReference>
<dbReference type="GO" id="GO:0000155">
    <property type="term" value="F:phosphorelay sensor kinase activity"/>
    <property type="evidence" value="ECO:0007669"/>
    <property type="project" value="InterPro"/>
</dbReference>
<dbReference type="InterPro" id="IPR003661">
    <property type="entry name" value="HisK_dim/P_dom"/>
</dbReference>
<evidence type="ECO:0000256" key="6">
    <source>
        <dbReference type="ARBA" id="ARBA00022777"/>
    </source>
</evidence>
<dbReference type="SUPFAM" id="SSF55785">
    <property type="entry name" value="PYP-like sensor domain (PAS domain)"/>
    <property type="match status" value="1"/>
</dbReference>
<dbReference type="Gene3D" id="3.30.450.20">
    <property type="entry name" value="PAS domain"/>
    <property type="match status" value="1"/>
</dbReference>
<sequence>MRPIEGNIIDKLELGRKSEKLLEDLKNEQERERSIFAMIPIGIAVATDSSCQEIIHNPASAEIFRIPGWHSTSFANPKHPPVGAYQNNKLLVAEQMPLQRAAWKGENVDDMEFMIRWPDGVTKHIQASSRPLLNREGKIIGAICTTKDITPLENKNHELQEKNKNLEDIVRERTEALLEMQSQFARLSRLDLMGELAGSIGHEIRNPMTTVRGYLQLLLNNQTTTDTNAIFEIMIDELDRANDIITEFLSIAQTKTSELKDCNLNTIITSQFPLMEARCIMSDVTLKTELDLLPLLKLDAKLITQLLLNLVHNGLEAMDDGGVLTISTYTTGSEVILSVADQGKGIPPQNMEKISKPFFTTKESGTGLGLPVCQTIARKHDAVIDCQTSKNGTTFIVKFKI</sequence>
<name>C0GC08_DETAL</name>
<evidence type="ECO:0000256" key="2">
    <source>
        <dbReference type="ARBA" id="ARBA00012438"/>
    </source>
</evidence>
<proteinExistence type="predicted"/>
<dbReference type="CDD" id="cd00082">
    <property type="entry name" value="HisKA"/>
    <property type="match status" value="1"/>
</dbReference>
<dbReference type="SUPFAM" id="SSF55874">
    <property type="entry name" value="ATPase domain of HSP90 chaperone/DNA topoisomerase II/histidine kinase"/>
    <property type="match status" value="1"/>
</dbReference>
<dbReference type="EC" id="2.7.13.3" evidence="2"/>
<evidence type="ECO:0000256" key="9">
    <source>
        <dbReference type="SAM" id="Coils"/>
    </source>
</evidence>
<keyword evidence="3" id="KW-0597">Phosphoprotein</keyword>
<evidence type="ECO:0000259" key="11">
    <source>
        <dbReference type="PROSITE" id="PS50113"/>
    </source>
</evidence>
<dbReference type="InterPro" id="IPR035965">
    <property type="entry name" value="PAS-like_dom_sf"/>
</dbReference>
<dbReference type="InterPro" id="IPR004358">
    <property type="entry name" value="Sig_transdc_His_kin-like_C"/>
</dbReference>
<dbReference type="InterPro" id="IPR000700">
    <property type="entry name" value="PAS-assoc_C"/>
</dbReference>
<gene>
    <name evidence="12" type="ORF">DealDRAFT_0017</name>
</gene>
<evidence type="ECO:0000256" key="1">
    <source>
        <dbReference type="ARBA" id="ARBA00000085"/>
    </source>
</evidence>
<dbReference type="AlphaFoldDB" id="C0GC08"/>
<dbReference type="PANTHER" id="PTHR43065:SF46">
    <property type="entry name" value="C4-DICARBOXYLATE TRANSPORT SENSOR PROTEIN DCTB"/>
    <property type="match status" value="1"/>
</dbReference>
<comment type="caution">
    <text evidence="12">The sequence shown here is derived from an EMBL/GenBank/DDBJ whole genome shotgun (WGS) entry which is preliminary data.</text>
</comment>
<dbReference type="InterPro" id="IPR003594">
    <property type="entry name" value="HATPase_dom"/>
</dbReference>
<dbReference type="SMART" id="SM00086">
    <property type="entry name" value="PAC"/>
    <property type="match status" value="1"/>
</dbReference>
<evidence type="ECO:0000259" key="10">
    <source>
        <dbReference type="PROSITE" id="PS50109"/>
    </source>
</evidence>
<dbReference type="Gene3D" id="1.10.287.130">
    <property type="match status" value="1"/>
</dbReference>
<dbReference type="Proteomes" id="UP000006443">
    <property type="component" value="Unassembled WGS sequence"/>
</dbReference>
<evidence type="ECO:0000256" key="4">
    <source>
        <dbReference type="ARBA" id="ARBA00022679"/>
    </source>
</evidence>
<dbReference type="SMART" id="SM00388">
    <property type="entry name" value="HisKA"/>
    <property type="match status" value="1"/>
</dbReference>
<dbReference type="Pfam" id="PF02518">
    <property type="entry name" value="HATPase_c"/>
    <property type="match status" value="1"/>
</dbReference>
<evidence type="ECO:0000256" key="5">
    <source>
        <dbReference type="ARBA" id="ARBA00022741"/>
    </source>
</evidence>
<dbReference type="GO" id="GO:0005524">
    <property type="term" value="F:ATP binding"/>
    <property type="evidence" value="ECO:0007669"/>
    <property type="project" value="UniProtKB-KW"/>
</dbReference>
<reference evidence="12 13" key="1">
    <citation type="submission" date="2009-02" db="EMBL/GenBank/DDBJ databases">
        <title>Sequencing of the draft genome and assembly of Dethiobacter alkaliphilus AHT 1.</title>
        <authorList>
            <consortium name="US DOE Joint Genome Institute (JGI-PGF)"/>
            <person name="Lucas S."/>
            <person name="Copeland A."/>
            <person name="Lapidus A."/>
            <person name="Glavina del Rio T."/>
            <person name="Dalin E."/>
            <person name="Tice H."/>
            <person name="Bruce D."/>
            <person name="Goodwin L."/>
            <person name="Pitluck S."/>
            <person name="Larimer F."/>
            <person name="Land M.L."/>
            <person name="Hauser L."/>
            <person name="Muyzer G."/>
        </authorList>
    </citation>
    <scope>NUCLEOTIDE SEQUENCE [LARGE SCALE GENOMIC DNA]</scope>
    <source>
        <strain evidence="12 13">AHT 1</strain>
    </source>
</reference>
<keyword evidence="4" id="KW-0808">Transferase</keyword>
<dbReference type="SMART" id="SM00387">
    <property type="entry name" value="HATPase_c"/>
    <property type="match status" value="1"/>
</dbReference>
<accession>C0GC08</accession>
<dbReference type="eggNOG" id="COG3852">
    <property type="taxonomic scope" value="Bacteria"/>
</dbReference>
<feature type="coiled-coil region" evidence="9">
    <location>
        <begin position="149"/>
        <end position="179"/>
    </location>
</feature>
<dbReference type="InterPro" id="IPR013656">
    <property type="entry name" value="PAS_4"/>
</dbReference>
<dbReference type="InterPro" id="IPR036890">
    <property type="entry name" value="HATPase_C_sf"/>
</dbReference>
<evidence type="ECO:0000256" key="3">
    <source>
        <dbReference type="ARBA" id="ARBA00022553"/>
    </source>
</evidence>
<keyword evidence="7" id="KW-0067">ATP-binding</keyword>
<dbReference type="EMBL" id="ACJM01000001">
    <property type="protein sequence ID" value="EEG78743.1"/>
    <property type="molecule type" value="Genomic_DNA"/>
</dbReference>
<dbReference type="Gene3D" id="3.30.565.10">
    <property type="entry name" value="Histidine kinase-like ATPase, C-terminal domain"/>
    <property type="match status" value="1"/>
</dbReference>
<dbReference type="PROSITE" id="PS50109">
    <property type="entry name" value="HIS_KIN"/>
    <property type="match status" value="1"/>
</dbReference>
<dbReference type="InterPro" id="IPR005467">
    <property type="entry name" value="His_kinase_dom"/>
</dbReference>
<evidence type="ECO:0000256" key="8">
    <source>
        <dbReference type="ARBA" id="ARBA00023012"/>
    </source>
</evidence>
<dbReference type="PANTHER" id="PTHR43065">
    <property type="entry name" value="SENSOR HISTIDINE KINASE"/>
    <property type="match status" value="1"/>
</dbReference>
<dbReference type="Pfam" id="PF08448">
    <property type="entry name" value="PAS_4"/>
    <property type="match status" value="1"/>
</dbReference>
<evidence type="ECO:0000313" key="13">
    <source>
        <dbReference type="Proteomes" id="UP000006443"/>
    </source>
</evidence>
<keyword evidence="13" id="KW-1185">Reference proteome</keyword>
<dbReference type="PROSITE" id="PS50113">
    <property type="entry name" value="PAC"/>
    <property type="match status" value="1"/>
</dbReference>
<keyword evidence="5" id="KW-0547">Nucleotide-binding</keyword>
<dbReference type="InterPro" id="IPR001610">
    <property type="entry name" value="PAC"/>
</dbReference>
<protein>
    <recommendedName>
        <fullName evidence="2">histidine kinase</fullName>
        <ecNumber evidence="2">2.7.13.3</ecNumber>
    </recommendedName>
</protein>
<dbReference type="STRING" id="555088.DealDRAFT_0017"/>
<keyword evidence="6 12" id="KW-0418">Kinase</keyword>
<feature type="domain" description="PAC" evidence="11">
    <location>
        <begin position="109"/>
        <end position="161"/>
    </location>
</feature>
<keyword evidence="9" id="KW-0175">Coiled coil</keyword>
<feature type="domain" description="Histidine kinase" evidence="10">
    <location>
        <begin position="199"/>
        <end position="401"/>
    </location>
</feature>
<keyword evidence="8" id="KW-0902">Two-component regulatory system</keyword>
<evidence type="ECO:0000256" key="7">
    <source>
        <dbReference type="ARBA" id="ARBA00022840"/>
    </source>
</evidence>
<dbReference type="RefSeq" id="WP_008513698.1">
    <property type="nucleotide sequence ID" value="NZ_ACJM01000001.1"/>
</dbReference>
<evidence type="ECO:0000313" key="12">
    <source>
        <dbReference type="EMBL" id="EEG78743.1"/>
    </source>
</evidence>
<organism evidence="12 13">
    <name type="scientific">Dethiobacter alkaliphilus AHT 1</name>
    <dbReference type="NCBI Taxonomy" id="555088"/>
    <lineage>
        <taxon>Bacteria</taxon>
        <taxon>Bacillati</taxon>
        <taxon>Bacillota</taxon>
        <taxon>Dethiobacteria</taxon>
        <taxon>Dethiobacterales</taxon>
        <taxon>Dethiobacteraceae</taxon>
        <taxon>Dethiobacter</taxon>
    </lineage>
</organism>
<dbReference type="Pfam" id="PF00512">
    <property type="entry name" value="HisKA"/>
    <property type="match status" value="1"/>
</dbReference>